<feature type="compositionally biased region" description="Polar residues" evidence="1">
    <location>
        <begin position="1"/>
        <end position="10"/>
    </location>
</feature>
<dbReference type="OrthoDB" id="6616165at2759"/>
<gene>
    <name evidence="2" type="ORF">AB205_0072200</name>
</gene>
<keyword evidence="3" id="KW-1185">Reference proteome</keyword>
<feature type="compositionally biased region" description="Basic and acidic residues" evidence="1">
    <location>
        <begin position="36"/>
        <end position="47"/>
    </location>
</feature>
<accession>A0A2G9SIP2</accession>
<dbReference type="EMBL" id="KV924838">
    <property type="protein sequence ID" value="PIO40039.1"/>
    <property type="molecule type" value="Genomic_DNA"/>
</dbReference>
<proteinExistence type="predicted"/>
<name>A0A2G9SIP2_AQUCT</name>
<feature type="compositionally biased region" description="Acidic residues" evidence="1">
    <location>
        <begin position="17"/>
        <end position="33"/>
    </location>
</feature>
<feature type="region of interest" description="Disordered" evidence="1">
    <location>
        <begin position="1"/>
        <end position="84"/>
    </location>
</feature>
<sequence>MRETQASWEDSTWGLPPEDESEEAAAVEEEEQFQDNVDKELFVDESRSATNSINEEDAEPGPSNVSRPLRRSSRGSARAGKPMDKILDVVSQMSTKMTENQCEDTAFLTVILGICKQVPREKKYALWMALMSTAQSFVDEEPRTSSAYMQPPQYHPYQQYPHFQSTQYAPLINRPYCDQYCNMLNPSRPRMLHPIPAPTTSTLGPRSLTNLGSLHPVRFRLFLKGNTTQDHQWIALDQPIVQFPGPLKPKHTSN</sequence>
<evidence type="ECO:0000313" key="3">
    <source>
        <dbReference type="Proteomes" id="UP000228934"/>
    </source>
</evidence>
<organism evidence="2 3">
    <name type="scientific">Aquarana catesbeiana</name>
    <name type="common">American bullfrog</name>
    <name type="synonym">Rana catesbeiana</name>
    <dbReference type="NCBI Taxonomy" id="8400"/>
    <lineage>
        <taxon>Eukaryota</taxon>
        <taxon>Metazoa</taxon>
        <taxon>Chordata</taxon>
        <taxon>Craniata</taxon>
        <taxon>Vertebrata</taxon>
        <taxon>Euteleostomi</taxon>
        <taxon>Amphibia</taxon>
        <taxon>Batrachia</taxon>
        <taxon>Anura</taxon>
        <taxon>Neobatrachia</taxon>
        <taxon>Ranoidea</taxon>
        <taxon>Ranidae</taxon>
        <taxon>Aquarana</taxon>
    </lineage>
</organism>
<protein>
    <submittedName>
        <fullName evidence="2">Uncharacterized protein</fullName>
    </submittedName>
</protein>
<dbReference type="Proteomes" id="UP000228934">
    <property type="component" value="Unassembled WGS sequence"/>
</dbReference>
<reference evidence="3" key="1">
    <citation type="journal article" date="2017" name="Nat. Commun.">
        <title>The North American bullfrog draft genome provides insight into hormonal regulation of long noncoding RNA.</title>
        <authorList>
            <person name="Hammond S.A."/>
            <person name="Warren R.L."/>
            <person name="Vandervalk B.P."/>
            <person name="Kucuk E."/>
            <person name="Khan H."/>
            <person name="Gibb E.A."/>
            <person name="Pandoh P."/>
            <person name="Kirk H."/>
            <person name="Zhao Y."/>
            <person name="Jones M."/>
            <person name="Mungall A.J."/>
            <person name="Coope R."/>
            <person name="Pleasance S."/>
            <person name="Moore R.A."/>
            <person name="Holt R.A."/>
            <person name="Round J.M."/>
            <person name="Ohora S."/>
            <person name="Walle B.V."/>
            <person name="Veldhoen N."/>
            <person name="Helbing C.C."/>
            <person name="Birol I."/>
        </authorList>
    </citation>
    <scope>NUCLEOTIDE SEQUENCE [LARGE SCALE GENOMIC DNA]</scope>
</reference>
<dbReference type="AlphaFoldDB" id="A0A2G9SIP2"/>
<evidence type="ECO:0000313" key="2">
    <source>
        <dbReference type="EMBL" id="PIO40039.1"/>
    </source>
</evidence>
<evidence type="ECO:0000256" key="1">
    <source>
        <dbReference type="SAM" id="MobiDB-lite"/>
    </source>
</evidence>